<organism evidence="1 2">
    <name type="scientific">Kipferlia bialata</name>
    <dbReference type="NCBI Taxonomy" id="797122"/>
    <lineage>
        <taxon>Eukaryota</taxon>
        <taxon>Metamonada</taxon>
        <taxon>Carpediemonas-like organisms</taxon>
        <taxon>Kipferlia</taxon>
    </lineage>
</organism>
<sequence>MSDVPALFVDDSPLCRTWGARMCVANIGHNTEATLLWQPYVLSVSQLLDDGSLHWDDSAETQHETRIFSVGGVVYALGPETMLEIPQDTMTSTAANVPMRTIRTDDPPLGASFTLNDCCYLLKHTRPCNPGPSPMWVFDPDSGSERREMGWVRLDHGAPRIHSELDKLCVSGNRAYGVSDKGRMMWFDDATGWACSEGPVVIQNPINVSKIDVMSLGHLMLVGCDTRCCPYQWSAFDTISGELCRFPDTVSGGNEGMLFPALAVRCSRPHKMRYIDPSLVYPHSGMRWGIIPPNAVVVQKDE</sequence>
<proteinExistence type="predicted"/>
<evidence type="ECO:0000313" key="1">
    <source>
        <dbReference type="EMBL" id="GCA63525.1"/>
    </source>
</evidence>
<gene>
    <name evidence="1" type="ORF">KIPB_010431</name>
</gene>
<name>A0A391NPV8_9EUKA</name>
<reference evidence="1 2" key="1">
    <citation type="journal article" date="2018" name="PLoS ONE">
        <title>The draft genome of Kipferlia bialata reveals reductive genome evolution in fornicate parasites.</title>
        <authorList>
            <person name="Tanifuji G."/>
            <person name="Takabayashi S."/>
            <person name="Kume K."/>
            <person name="Takagi M."/>
            <person name="Nakayama T."/>
            <person name="Kamikawa R."/>
            <person name="Inagaki Y."/>
            <person name="Hashimoto T."/>
        </authorList>
    </citation>
    <scope>NUCLEOTIDE SEQUENCE [LARGE SCALE GENOMIC DNA]</scope>
    <source>
        <strain evidence="1">NY0173</strain>
    </source>
</reference>
<accession>A0A391NPV8</accession>
<evidence type="ECO:0008006" key="3">
    <source>
        <dbReference type="Google" id="ProtNLM"/>
    </source>
</evidence>
<dbReference type="EMBL" id="BDIP01003877">
    <property type="protein sequence ID" value="GCA63525.1"/>
    <property type="molecule type" value="Genomic_DNA"/>
</dbReference>
<comment type="caution">
    <text evidence="1">The sequence shown here is derived from an EMBL/GenBank/DDBJ whole genome shotgun (WGS) entry which is preliminary data.</text>
</comment>
<keyword evidence="2" id="KW-1185">Reference proteome</keyword>
<dbReference type="AlphaFoldDB" id="A0A391NPV8"/>
<protein>
    <recommendedName>
        <fullName evidence="3">DUF295 domain-containing protein</fullName>
    </recommendedName>
</protein>
<evidence type="ECO:0000313" key="2">
    <source>
        <dbReference type="Proteomes" id="UP000265618"/>
    </source>
</evidence>
<dbReference type="Proteomes" id="UP000265618">
    <property type="component" value="Unassembled WGS sequence"/>
</dbReference>